<dbReference type="AlphaFoldDB" id="A0A2T4HQ01"/>
<dbReference type="PANTHER" id="PTHR48083:SF19">
    <property type="entry name" value="FLAVIN-DEPENDENT MONOOXYGENASE, OXYGENASE SUBUNIT HSAA"/>
    <property type="match status" value="1"/>
</dbReference>
<dbReference type="Proteomes" id="UP000241206">
    <property type="component" value="Unassembled WGS sequence"/>
</dbReference>
<dbReference type="Pfam" id="PF02771">
    <property type="entry name" value="Acyl-CoA_dh_N"/>
    <property type="match status" value="1"/>
</dbReference>
<comment type="similarity">
    <text evidence="2">Belongs to the HpaH/HsaA monooxygenase family.</text>
</comment>
<dbReference type="SUPFAM" id="SSF56645">
    <property type="entry name" value="Acyl-CoA dehydrogenase NM domain-like"/>
    <property type="match status" value="1"/>
</dbReference>
<dbReference type="GO" id="GO:0033539">
    <property type="term" value="P:fatty acid beta-oxidation using acyl-CoA dehydrogenase"/>
    <property type="evidence" value="ECO:0007669"/>
    <property type="project" value="TreeGrafter"/>
</dbReference>
<evidence type="ECO:0000259" key="3">
    <source>
        <dbReference type="Pfam" id="PF02771"/>
    </source>
</evidence>
<dbReference type="InterPro" id="IPR013786">
    <property type="entry name" value="AcylCoA_DH/ox_N"/>
</dbReference>
<dbReference type="InterPro" id="IPR046373">
    <property type="entry name" value="Acyl-CoA_Oxase/DH_mid-dom_sf"/>
</dbReference>
<gene>
    <name evidence="5" type="ORF">CV103_16090</name>
</gene>
<comment type="caution">
    <text evidence="5">The sequence shown here is derived from an EMBL/GenBank/DDBJ whole genome shotgun (WGS) entry which is preliminary data.</text>
</comment>
<sequence>MATALNSKGSQVIPSAEELIERARAMVPALKARAAQATAECKVPDETIAEMQAAGFFRILQPKRWGGYEMHPNVFFEVQKLLAQGCMSTGWVYGVVGGHPYELALFHNQAQVDVWGEDDSILVSSSYQPVGKVERAEGGFYLSGRWGFSSGSEHCQWVLLGAMIPPLNAGDPPDMRTFLVPRSDYAIDRTWDVFGLQGTGSHDIVVERAFVPDYRTHKSSDGFLCTNPGQKENDAPLFRLPWAQVFLRLVSSSALGGTRAAIDAALQITKDRVSTNTGKASKSDPVLLNAIAKAYAQLDEMELTLRRNFDDLIAVAETGEPIPMDKRTLYRYQSSSVVRRCADLVDDLMPLLGGRAIYNSSPIVQPWLDLNAARAHVANDPNNMGPDLTNGLMGEGPSFFFL</sequence>
<dbReference type="InterPro" id="IPR013107">
    <property type="entry name" value="Acyl-CoA_DH_C"/>
</dbReference>
<dbReference type="Pfam" id="PF08028">
    <property type="entry name" value="Acyl-CoA_dh_2"/>
    <property type="match status" value="1"/>
</dbReference>
<name>A0A2T4HQ01_9SPHN</name>
<dbReference type="Gene3D" id="2.40.110.10">
    <property type="entry name" value="Butyryl-CoA Dehydrogenase, subunit A, domain 2"/>
    <property type="match status" value="1"/>
</dbReference>
<dbReference type="InterPro" id="IPR009100">
    <property type="entry name" value="AcylCoA_DH/oxidase_NM_dom_sf"/>
</dbReference>
<dbReference type="PANTHER" id="PTHR48083">
    <property type="entry name" value="MEDIUM-CHAIN SPECIFIC ACYL-COA DEHYDROGENASE, MITOCHONDRIAL-RELATED"/>
    <property type="match status" value="1"/>
</dbReference>
<keyword evidence="1" id="KW-0560">Oxidoreductase</keyword>
<evidence type="ECO:0000313" key="5">
    <source>
        <dbReference type="EMBL" id="PTD17873.1"/>
    </source>
</evidence>
<accession>A0A2T4HQ01</accession>
<dbReference type="InterPro" id="IPR036250">
    <property type="entry name" value="AcylCo_DH-like_C"/>
</dbReference>
<organism evidence="5 6">
    <name type="scientific">Edaphosphingomonas fennica</name>
    <dbReference type="NCBI Taxonomy" id="114404"/>
    <lineage>
        <taxon>Bacteria</taxon>
        <taxon>Pseudomonadati</taxon>
        <taxon>Pseudomonadota</taxon>
        <taxon>Alphaproteobacteria</taxon>
        <taxon>Sphingomonadales</taxon>
        <taxon>Rhizorhabdaceae</taxon>
        <taxon>Edaphosphingomonas</taxon>
    </lineage>
</organism>
<dbReference type="RefSeq" id="WP_015457142.1">
    <property type="nucleotide sequence ID" value="NZ_PHHF01000069.1"/>
</dbReference>
<dbReference type="PIRSF" id="PIRSF016578">
    <property type="entry name" value="HsaA"/>
    <property type="match status" value="1"/>
</dbReference>
<dbReference type="Gene3D" id="1.20.140.10">
    <property type="entry name" value="Butyryl-CoA Dehydrogenase, subunit A, domain 3"/>
    <property type="match status" value="1"/>
</dbReference>
<keyword evidence="5" id="KW-0503">Monooxygenase</keyword>
<feature type="domain" description="Acyl-CoA dehydrogenase C-terminal" evidence="4">
    <location>
        <begin position="251"/>
        <end position="380"/>
    </location>
</feature>
<dbReference type="InterPro" id="IPR037069">
    <property type="entry name" value="AcylCoA_DH/ox_N_sf"/>
</dbReference>
<feature type="domain" description="Acyl-CoA dehydrogenase/oxidase N-terminal" evidence="3">
    <location>
        <begin position="17"/>
        <end position="98"/>
    </location>
</feature>
<reference evidence="5 6" key="1">
    <citation type="submission" date="2017-11" db="EMBL/GenBank/DDBJ databases">
        <title>Sphingomonas oleivorans sp. nov., isolated from oil-contaminated soil.</title>
        <authorList>
            <person name="Wang L."/>
            <person name="Chen L."/>
        </authorList>
    </citation>
    <scope>NUCLEOTIDE SEQUENCE [LARGE SCALE GENOMIC DNA]</scope>
    <source>
        <strain evidence="5 6">K101</strain>
    </source>
</reference>
<dbReference type="Gene3D" id="1.10.540.10">
    <property type="entry name" value="Acyl-CoA dehydrogenase/oxidase, N-terminal domain"/>
    <property type="match status" value="1"/>
</dbReference>
<dbReference type="GO" id="GO:0003995">
    <property type="term" value="F:acyl-CoA dehydrogenase activity"/>
    <property type="evidence" value="ECO:0007669"/>
    <property type="project" value="TreeGrafter"/>
</dbReference>
<evidence type="ECO:0000313" key="6">
    <source>
        <dbReference type="Proteomes" id="UP000241206"/>
    </source>
</evidence>
<dbReference type="InterPro" id="IPR050741">
    <property type="entry name" value="Acyl-CoA_dehydrogenase"/>
</dbReference>
<dbReference type="SUPFAM" id="SSF47203">
    <property type="entry name" value="Acyl-CoA dehydrogenase C-terminal domain-like"/>
    <property type="match status" value="1"/>
</dbReference>
<dbReference type="EMBL" id="PHHF01000069">
    <property type="protein sequence ID" value="PTD17873.1"/>
    <property type="molecule type" value="Genomic_DNA"/>
</dbReference>
<protein>
    <submittedName>
        <fullName evidence="5">Flavin-dependent monooxygenase</fullName>
    </submittedName>
</protein>
<dbReference type="GO" id="GO:0050660">
    <property type="term" value="F:flavin adenine dinucleotide binding"/>
    <property type="evidence" value="ECO:0007669"/>
    <property type="project" value="InterPro"/>
</dbReference>
<evidence type="ECO:0000259" key="4">
    <source>
        <dbReference type="Pfam" id="PF08028"/>
    </source>
</evidence>
<evidence type="ECO:0000256" key="1">
    <source>
        <dbReference type="ARBA" id="ARBA00023002"/>
    </source>
</evidence>
<evidence type="ECO:0000256" key="2">
    <source>
        <dbReference type="ARBA" id="ARBA00049661"/>
    </source>
</evidence>
<proteinExistence type="inferred from homology"/>
<dbReference type="GO" id="GO:0016712">
    <property type="term" value="F:oxidoreductase activity, acting on paired donors, with incorporation or reduction of molecular oxygen, reduced flavin or flavoprotein as one donor, and incorporation of one atom of oxygen"/>
    <property type="evidence" value="ECO:0007669"/>
    <property type="project" value="TreeGrafter"/>
</dbReference>
<keyword evidence="6" id="KW-1185">Reference proteome</keyword>
<dbReference type="GO" id="GO:0005737">
    <property type="term" value="C:cytoplasm"/>
    <property type="evidence" value="ECO:0007669"/>
    <property type="project" value="TreeGrafter"/>
</dbReference>